<keyword evidence="10" id="KW-1185">Reference proteome</keyword>
<sequence length="398" mass="43482">MTQNEAPSNDGVLPAEHEQELRAEGLNTRAIHTIGDAGISLSSVTKRYGESTVVDEIDLVIEPGEFMTFLGPSGSGKTTTLNMIAGFTSVTEGMLHIYGKPVAKLPPHKRDIGMVFQNYALFPHKTVAENIAYPLQRRKLSKAEQKEKVATALGMVRMGDFGDRYPSELSGGQQQRVALARALVYEPRVLLMDEPLGALDKKLREWLQNEIKRIHREVGSTFVYVTHDQEEALSMSDRIAVFNNGRIEQVGTSEDLYEAPQTLFVGRFLGESTVLLGKGTADGERRTSIDVAGHRVVADGQSAHEDLAILIRPENLRLEPAGSVPTETQNAIPVTITDVTYLGASRRYTVQLPDGTEGAVRLGQEARIHNRGDSVAMMWDISSGVLLVDTGEAGESTT</sequence>
<evidence type="ECO:0000256" key="5">
    <source>
        <dbReference type="ARBA" id="ARBA00022967"/>
    </source>
</evidence>
<keyword evidence="5 7" id="KW-1278">Translocase</keyword>
<dbReference type="InterPro" id="IPR005893">
    <property type="entry name" value="PotA-like"/>
</dbReference>
<comment type="catalytic activity">
    <reaction evidence="7">
        <text>ATP + H2O + polyamine-[polyamine-binding protein]Side 1 = ADP + phosphate + polyamineSide 2 + [polyamine-binding protein]Side 1.</text>
        <dbReference type="EC" id="7.6.2.11"/>
    </reaction>
</comment>
<dbReference type="InterPro" id="IPR050093">
    <property type="entry name" value="ABC_SmlMolc_Importer"/>
</dbReference>
<dbReference type="GO" id="GO:0005524">
    <property type="term" value="F:ATP binding"/>
    <property type="evidence" value="ECO:0007669"/>
    <property type="project" value="UniProtKB-KW"/>
</dbReference>
<dbReference type="InterPro" id="IPR017879">
    <property type="entry name" value="PotA_ATP-bd"/>
</dbReference>
<keyword evidence="2 7" id="KW-1003">Cell membrane</keyword>
<dbReference type="GO" id="GO:0015594">
    <property type="term" value="F:ABC-type putrescine transporter activity"/>
    <property type="evidence" value="ECO:0007669"/>
    <property type="project" value="InterPro"/>
</dbReference>
<evidence type="ECO:0000256" key="6">
    <source>
        <dbReference type="ARBA" id="ARBA00023136"/>
    </source>
</evidence>
<dbReference type="RefSeq" id="WP_166290807.1">
    <property type="nucleotide sequence ID" value="NZ_CP049863.1"/>
</dbReference>
<feature type="domain" description="ABC transporter" evidence="8">
    <location>
        <begin position="39"/>
        <end position="269"/>
    </location>
</feature>
<dbReference type="InterPro" id="IPR027417">
    <property type="entry name" value="P-loop_NTPase"/>
</dbReference>
<dbReference type="SMART" id="SM00382">
    <property type="entry name" value="AAA"/>
    <property type="match status" value="1"/>
</dbReference>
<dbReference type="PANTHER" id="PTHR42781:SF4">
    <property type="entry name" value="SPERMIDINE_PUTRESCINE IMPORT ATP-BINDING PROTEIN POTA"/>
    <property type="match status" value="1"/>
</dbReference>
<keyword evidence="4 7" id="KW-0067">ATP-binding</keyword>
<dbReference type="SUPFAM" id="SSF52540">
    <property type="entry name" value="P-loop containing nucleoside triphosphate hydrolases"/>
    <property type="match status" value="1"/>
</dbReference>
<proteinExistence type="inferred from homology"/>
<dbReference type="GO" id="GO:0043190">
    <property type="term" value="C:ATP-binding cassette (ABC) transporter complex"/>
    <property type="evidence" value="ECO:0007669"/>
    <property type="project" value="InterPro"/>
</dbReference>
<dbReference type="PROSITE" id="PS50893">
    <property type="entry name" value="ABC_TRANSPORTER_2"/>
    <property type="match status" value="1"/>
</dbReference>
<dbReference type="GO" id="GO:0016887">
    <property type="term" value="F:ATP hydrolysis activity"/>
    <property type="evidence" value="ECO:0007669"/>
    <property type="project" value="InterPro"/>
</dbReference>
<comment type="subunit">
    <text evidence="7">The complex is composed of two ATP-binding proteins (PotA), two transmembrane proteins (PotB and PotC) and a solute-binding protein (PotD).</text>
</comment>
<dbReference type="Gene3D" id="3.40.50.300">
    <property type="entry name" value="P-loop containing nucleotide triphosphate hydrolases"/>
    <property type="match status" value="1"/>
</dbReference>
<dbReference type="InterPro" id="IPR003439">
    <property type="entry name" value="ABC_transporter-like_ATP-bd"/>
</dbReference>
<dbReference type="FunFam" id="3.40.50.300:FF:000425">
    <property type="entry name" value="Probable ABC transporter, ATP-binding subunit"/>
    <property type="match status" value="1"/>
</dbReference>
<evidence type="ECO:0000256" key="7">
    <source>
        <dbReference type="RuleBase" id="RU364083"/>
    </source>
</evidence>
<protein>
    <recommendedName>
        <fullName evidence="7">Spermidine/putrescine import ATP-binding protein PotA</fullName>
        <ecNumber evidence="7">7.6.2.11</ecNumber>
    </recommendedName>
</protein>
<name>A0A6G7XFC4_9MICO</name>
<evidence type="ECO:0000256" key="3">
    <source>
        <dbReference type="ARBA" id="ARBA00022741"/>
    </source>
</evidence>
<dbReference type="EC" id="7.6.2.11" evidence="7"/>
<dbReference type="Pfam" id="PF08402">
    <property type="entry name" value="TOBE_2"/>
    <property type="match status" value="1"/>
</dbReference>
<dbReference type="InterPro" id="IPR013611">
    <property type="entry name" value="Transp-assoc_OB_typ2"/>
</dbReference>
<comment type="function">
    <text evidence="7">Part of the ABC transporter complex PotABCD involved in spermidine/putrescine import. Responsible for energy coupling to the transport system.</text>
</comment>
<keyword evidence="1 7" id="KW-0813">Transport</keyword>
<reference evidence="9 10" key="1">
    <citation type="submission" date="2020-03" db="EMBL/GenBank/DDBJ databases">
        <title>Leucobacter sp. nov., isolated from beetles.</title>
        <authorList>
            <person name="Hyun D.-W."/>
            <person name="Bae J.-W."/>
        </authorList>
    </citation>
    <scope>NUCLEOTIDE SEQUENCE [LARGE SCALE GENOMIC DNA]</scope>
    <source>
        <strain evidence="9 10">HDW9C</strain>
    </source>
</reference>
<dbReference type="PROSITE" id="PS00211">
    <property type="entry name" value="ABC_TRANSPORTER_1"/>
    <property type="match status" value="1"/>
</dbReference>
<dbReference type="Proteomes" id="UP000502677">
    <property type="component" value="Chromosome"/>
</dbReference>
<dbReference type="Gene3D" id="2.40.50.100">
    <property type="match status" value="1"/>
</dbReference>
<evidence type="ECO:0000256" key="1">
    <source>
        <dbReference type="ARBA" id="ARBA00022448"/>
    </source>
</evidence>
<dbReference type="PANTHER" id="PTHR42781">
    <property type="entry name" value="SPERMIDINE/PUTRESCINE IMPORT ATP-BINDING PROTEIN POTA"/>
    <property type="match status" value="1"/>
</dbReference>
<dbReference type="InterPro" id="IPR008995">
    <property type="entry name" value="Mo/tungstate-bd_C_term_dom"/>
</dbReference>
<keyword evidence="3 7" id="KW-0547">Nucleotide-binding</keyword>
<evidence type="ECO:0000256" key="4">
    <source>
        <dbReference type="ARBA" id="ARBA00022840"/>
    </source>
</evidence>
<dbReference type="GO" id="GO:0015697">
    <property type="term" value="P:quaternary ammonium group transport"/>
    <property type="evidence" value="ECO:0007669"/>
    <property type="project" value="UniProtKB-ARBA"/>
</dbReference>
<evidence type="ECO:0000313" key="10">
    <source>
        <dbReference type="Proteomes" id="UP000502677"/>
    </source>
</evidence>
<dbReference type="SUPFAM" id="SSF50331">
    <property type="entry name" value="MOP-like"/>
    <property type="match status" value="1"/>
</dbReference>
<organism evidence="9 10">
    <name type="scientific">Leucobacter viscericola</name>
    <dbReference type="NCBI Taxonomy" id="2714935"/>
    <lineage>
        <taxon>Bacteria</taxon>
        <taxon>Bacillati</taxon>
        <taxon>Actinomycetota</taxon>
        <taxon>Actinomycetes</taxon>
        <taxon>Micrococcales</taxon>
        <taxon>Microbacteriaceae</taxon>
        <taxon>Leucobacter</taxon>
    </lineage>
</organism>
<dbReference type="KEGG" id="lvi:G7068_07710"/>
<keyword evidence="6 7" id="KW-0472">Membrane</keyword>
<dbReference type="AlphaFoldDB" id="A0A6G7XFC4"/>
<comment type="similarity">
    <text evidence="7">Belongs to the ABC transporter superfamily. Spermidine/putrescine importer (TC 3.A.1.11.1) family.</text>
</comment>
<evidence type="ECO:0000259" key="8">
    <source>
        <dbReference type="PROSITE" id="PS50893"/>
    </source>
</evidence>
<dbReference type="CDD" id="cd03300">
    <property type="entry name" value="ABC_PotA_N"/>
    <property type="match status" value="1"/>
</dbReference>
<dbReference type="InterPro" id="IPR017871">
    <property type="entry name" value="ABC_transporter-like_CS"/>
</dbReference>
<dbReference type="EMBL" id="CP049863">
    <property type="protein sequence ID" value="QIK63097.1"/>
    <property type="molecule type" value="Genomic_DNA"/>
</dbReference>
<dbReference type="InterPro" id="IPR003593">
    <property type="entry name" value="AAA+_ATPase"/>
</dbReference>
<dbReference type="Pfam" id="PF00005">
    <property type="entry name" value="ABC_tran"/>
    <property type="match status" value="1"/>
</dbReference>
<evidence type="ECO:0000256" key="2">
    <source>
        <dbReference type="ARBA" id="ARBA00022475"/>
    </source>
</evidence>
<accession>A0A6G7XFC4</accession>
<evidence type="ECO:0000313" key="9">
    <source>
        <dbReference type="EMBL" id="QIK63097.1"/>
    </source>
</evidence>
<dbReference type="NCBIfam" id="TIGR01187">
    <property type="entry name" value="potA"/>
    <property type="match status" value="1"/>
</dbReference>
<gene>
    <name evidence="7" type="primary">potA</name>
    <name evidence="9" type="ORF">G7068_07710</name>
</gene>